<keyword evidence="3" id="KW-1003">Cell membrane</keyword>
<dbReference type="InterPro" id="IPR050957">
    <property type="entry name" value="BMP_lipoprotein"/>
</dbReference>
<dbReference type="CDD" id="cd06354">
    <property type="entry name" value="PBP1_PrnA-like"/>
    <property type="match status" value="1"/>
</dbReference>
<reference evidence="9 10" key="1">
    <citation type="submission" date="2014-11" db="EMBL/GenBank/DDBJ databases">
        <title>Genome sequence and analysis of novel Kurthia sp.</title>
        <authorList>
            <person name="Lawson J.N."/>
            <person name="Gonzalez J.E."/>
            <person name="Rinauldi L."/>
            <person name="Xuan Z."/>
            <person name="Firman A."/>
            <person name="Shaddox L."/>
            <person name="Trudeau A."/>
            <person name="Shah S."/>
            <person name="Reiman D."/>
        </authorList>
    </citation>
    <scope>NUCLEOTIDE SEQUENCE [LARGE SCALE GENOMIC DNA]</scope>
    <source>
        <strain evidence="9 10">3B1D</strain>
    </source>
</reference>
<dbReference type="OrthoDB" id="9784230at2"/>
<dbReference type="Pfam" id="PF02608">
    <property type="entry name" value="Bmp"/>
    <property type="match status" value="1"/>
</dbReference>
<evidence type="ECO:0000256" key="5">
    <source>
        <dbReference type="ARBA" id="ARBA00023136"/>
    </source>
</evidence>
<feature type="chain" id="PRO_5019180670" evidence="7">
    <location>
        <begin position="22"/>
        <end position="353"/>
    </location>
</feature>
<gene>
    <name evidence="9" type="ORF">QI30_10150</name>
</gene>
<accession>A0A433RT08</accession>
<comment type="caution">
    <text evidence="9">The sequence shown here is derived from an EMBL/GenBank/DDBJ whole genome shotgun (WGS) entry which is preliminary data.</text>
</comment>
<keyword evidence="10" id="KW-1185">Reference proteome</keyword>
<dbReference type="InterPro" id="IPR028082">
    <property type="entry name" value="Peripla_BP_I"/>
</dbReference>
<evidence type="ECO:0000256" key="3">
    <source>
        <dbReference type="ARBA" id="ARBA00022475"/>
    </source>
</evidence>
<keyword evidence="6" id="KW-0449">Lipoprotein</keyword>
<dbReference type="InterPro" id="IPR003760">
    <property type="entry name" value="PnrA-like"/>
</dbReference>
<sequence>MKKRKIGLALTALLASGTLLAACGSSDSKDDSKGGDNKDSFSVAMVTDTGGIDDRSFNQSTWEGLQAYGKEAGLKKGDGGYDYLQSASDSDFTTNINNLVRRDFDLVFAVGFKLEDSVKEVAAQQKDAKIAIIDSVVPDLDNVTSIMFKANEASYLAGVAAALESKTGKVGFLGGMEGNIIGGFEAGFVAGAKAADPKVKVDVQYAGSFGDAAKGQAISKRMYDGGADIVFHAAGGTGQGLFTEAIAQKKSGNDVWAIGVDRDQYDEGKVDDKTNIVMTSVLKRVDVAAQDMIKRSADGDFPGGETVTYGLKDDGVGLADSHGAISDKTQKEVDAAKEDIIAGKIEVPEQPEK</sequence>
<keyword evidence="5" id="KW-0472">Membrane</keyword>
<feature type="signal peptide" evidence="7">
    <location>
        <begin position="1"/>
        <end position="21"/>
    </location>
</feature>
<protein>
    <submittedName>
        <fullName evidence="9">CD4+ T-cell-stimulating antigen</fullName>
    </submittedName>
</protein>
<dbReference type="Gene3D" id="3.40.50.2300">
    <property type="match status" value="2"/>
</dbReference>
<dbReference type="GO" id="GO:0005886">
    <property type="term" value="C:plasma membrane"/>
    <property type="evidence" value="ECO:0007669"/>
    <property type="project" value="UniProtKB-SubCell"/>
</dbReference>
<dbReference type="EMBL" id="JTFC01000031">
    <property type="protein sequence ID" value="RUS55297.1"/>
    <property type="molecule type" value="Genomic_DNA"/>
</dbReference>
<evidence type="ECO:0000313" key="9">
    <source>
        <dbReference type="EMBL" id="RUS55297.1"/>
    </source>
</evidence>
<evidence type="ECO:0000259" key="8">
    <source>
        <dbReference type="Pfam" id="PF02608"/>
    </source>
</evidence>
<proteinExistence type="inferred from homology"/>
<comment type="subcellular location">
    <subcellularLocation>
        <location evidence="1">Cell membrane</location>
        <topology evidence="1">Lipid-anchor</topology>
    </subcellularLocation>
</comment>
<evidence type="ECO:0000256" key="2">
    <source>
        <dbReference type="ARBA" id="ARBA00008610"/>
    </source>
</evidence>
<keyword evidence="4 7" id="KW-0732">Signal</keyword>
<evidence type="ECO:0000256" key="7">
    <source>
        <dbReference type="SAM" id="SignalP"/>
    </source>
</evidence>
<dbReference type="SUPFAM" id="SSF53822">
    <property type="entry name" value="Periplasmic binding protein-like I"/>
    <property type="match status" value="1"/>
</dbReference>
<evidence type="ECO:0000256" key="1">
    <source>
        <dbReference type="ARBA" id="ARBA00004193"/>
    </source>
</evidence>
<dbReference type="PANTHER" id="PTHR34296:SF2">
    <property type="entry name" value="ABC TRANSPORTER GUANOSINE-BINDING PROTEIN NUPN"/>
    <property type="match status" value="1"/>
</dbReference>
<dbReference type="Proteomes" id="UP000288623">
    <property type="component" value="Unassembled WGS sequence"/>
</dbReference>
<name>A0A433RT08_9BACL</name>
<dbReference type="RefSeq" id="WP_020189500.1">
    <property type="nucleotide sequence ID" value="NZ_JTFC01000031.1"/>
</dbReference>
<feature type="domain" description="ABC transporter substrate-binding protein PnrA-like" evidence="8">
    <location>
        <begin position="42"/>
        <end position="350"/>
    </location>
</feature>
<evidence type="ECO:0000256" key="6">
    <source>
        <dbReference type="ARBA" id="ARBA00023288"/>
    </source>
</evidence>
<dbReference type="AlphaFoldDB" id="A0A433RT08"/>
<comment type="similarity">
    <text evidence="2">Belongs to the BMP lipoprotein family.</text>
</comment>
<dbReference type="PROSITE" id="PS51257">
    <property type="entry name" value="PROKAR_LIPOPROTEIN"/>
    <property type="match status" value="1"/>
</dbReference>
<organism evidence="9 10">
    <name type="scientific">Candidatus Kurthia intestinigallinarum</name>
    <dbReference type="NCBI Taxonomy" id="1562256"/>
    <lineage>
        <taxon>Bacteria</taxon>
        <taxon>Bacillati</taxon>
        <taxon>Bacillota</taxon>
        <taxon>Bacilli</taxon>
        <taxon>Bacillales</taxon>
        <taxon>Caryophanaceae</taxon>
        <taxon>Kurthia</taxon>
    </lineage>
</organism>
<evidence type="ECO:0000313" key="10">
    <source>
        <dbReference type="Proteomes" id="UP000288623"/>
    </source>
</evidence>
<evidence type="ECO:0000256" key="4">
    <source>
        <dbReference type="ARBA" id="ARBA00022729"/>
    </source>
</evidence>
<dbReference type="PANTHER" id="PTHR34296">
    <property type="entry name" value="TRANSCRIPTIONAL ACTIVATOR PROTEIN MED"/>
    <property type="match status" value="1"/>
</dbReference>